<dbReference type="Proteomes" id="UP000220045">
    <property type="component" value="Unassembled WGS sequence"/>
</dbReference>
<comment type="similarity">
    <text evidence="2">Belongs to the UPF0702 family.</text>
</comment>
<feature type="domain" description="YetF C-terminal" evidence="7">
    <location>
        <begin position="95"/>
        <end position="225"/>
    </location>
</feature>
<accession>A0A2A7W6U6</accession>
<evidence type="ECO:0000259" key="7">
    <source>
        <dbReference type="Pfam" id="PF04239"/>
    </source>
</evidence>
<gene>
    <name evidence="8" type="ORF">CN684_01250</name>
</gene>
<keyword evidence="4" id="KW-0812">Transmembrane</keyword>
<dbReference type="Gene3D" id="3.30.240.20">
    <property type="entry name" value="bsu07140 like domains"/>
    <property type="match status" value="2"/>
</dbReference>
<evidence type="ECO:0000256" key="4">
    <source>
        <dbReference type="ARBA" id="ARBA00022692"/>
    </source>
</evidence>
<dbReference type="PANTHER" id="PTHR34582:SF5">
    <property type="entry name" value="UPF0702 TRANSMEMBRANE PROTEIN YETF"/>
    <property type="match status" value="1"/>
</dbReference>
<organism evidence="8 9">
    <name type="scientific">Bacillus wiedmannii</name>
    <dbReference type="NCBI Taxonomy" id="1890302"/>
    <lineage>
        <taxon>Bacteria</taxon>
        <taxon>Bacillati</taxon>
        <taxon>Bacillota</taxon>
        <taxon>Bacilli</taxon>
        <taxon>Bacillales</taxon>
        <taxon>Bacillaceae</taxon>
        <taxon>Bacillus</taxon>
        <taxon>Bacillus cereus group</taxon>
    </lineage>
</organism>
<evidence type="ECO:0000256" key="1">
    <source>
        <dbReference type="ARBA" id="ARBA00004651"/>
    </source>
</evidence>
<comment type="subcellular location">
    <subcellularLocation>
        <location evidence="1">Cell membrane</location>
        <topology evidence="1">Multi-pass membrane protein</topology>
    </subcellularLocation>
</comment>
<dbReference type="PANTHER" id="PTHR34582">
    <property type="entry name" value="UPF0702 TRANSMEMBRANE PROTEIN YCAP"/>
    <property type="match status" value="1"/>
</dbReference>
<keyword evidence="3" id="KW-1003">Cell membrane</keyword>
<evidence type="ECO:0000313" key="8">
    <source>
        <dbReference type="EMBL" id="PEJ11172.1"/>
    </source>
</evidence>
<comment type="caution">
    <text evidence="8">The sequence shown here is derived from an EMBL/GenBank/DDBJ whole genome shotgun (WGS) entry which is preliminary data.</text>
</comment>
<protein>
    <recommendedName>
        <fullName evidence="7">YetF C-terminal domain-containing protein</fullName>
    </recommendedName>
</protein>
<keyword evidence="5" id="KW-1133">Transmembrane helix</keyword>
<evidence type="ECO:0000256" key="5">
    <source>
        <dbReference type="ARBA" id="ARBA00022989"/>
    </source>
</evidence>
<dbReference type="InterPro" id="IPR023090">
    <property type="entry name" value="UPF0702_alpha/beta_dom_sf"/>
</dbReference>
<evidence type="ECO:0000256" key="3">
    <source>
        <dbReference type="ARBA" id="ARBA00022475"/>
    </source>
</evidence>
<keyword evidence="6" id="KW-0472">Membrane</keyword>
<dbReference type="AlphaFoldDB" id="A0A2A7W6U6"/>
<evidence type="ECO:0000313" key="9">
    <source>
        <dbReference type="Proteomes" id="UP000220045"/>
    </source>
</evidence>
<evidence type="ECO:0000256" key="2">
    <source>
        <dbReference type="ARBA" id="ARBA00006448"/>
    </source>
</evidence>
<proteinExistence type="inferred from homology"/>
<dbReference type="InterPro" id="IPR007353">
    <property type="entry name" value="DUF421"/>
</dbReference>
<dbReference type="Pfam" id="PF04239">
    <property type="entry name" value="DUF421"/>
    <property type="match status" value="1"/>
</dbReference>
<name>A0A2A7W6U6_9BACI</name>
<dbReference type="EMBL" id="NUEL01000004">
    <property type="protein sequence ID" value="PEJ11172.1"/>
    <property type="molecule type" value="Genomic_DNA"/>
</dbReference>
<dbReference type="GO" id="GO:0005886">
    <property type="term" value="C:plasma membrane"/>
    <property type="evidence" value="ECO:0007669"/>
    <property type="project" value="UniProtKB-SubCell"/>
</dbReference>
<sequence length="237" mass="26794">MQSDAYAYFEGARHLSNSEWVIRAIIAYMFLILVAKAMGQRSIAQLRFLDVVLVLLLGGNISNALSDEKVGLLGSMITTFILVVLHIISSVLMLKWDRWRRFLEPAPIILIHNGSIDFSNLKKARITVEYLFSELRMRNVSDIQTIKLALWEANGVVSIFRYPEYEAVSGLDLKVAGRKSPVSFVLVKDGRIQQDVLALVGKTEEWAREFLEKSAEVESIMLATVDEAHKINILLKK</sequence>
<evidence type="ECO:0000256" key="6">
    <source>
        <dbReference type="ARBA" id="ARBA00023136"/>
    </source>
</evidence>
<reference evidence="8 9" key="1">
    <citation type="submission" date="2017-09" db="EMBL/GenBank/DDBJ databases">
        <title>Large-scale bioinformatics analysis of Bacillus genomes uncovers conserved roles of natural products in bacterial physiology.</title>
        <authorList>
            <consortium name="Agbiome Team Llc"/>
            <person name="Bleich R.M."/>
            <person name="Grubbs K.J."/>
            <person name="Santa Maria K.C."/>
            <person name="Allen S.E."/>
            <person name="Farag S."/>
            <person name="Shank E.A."/>
            <person name="Bowers A."/>
        </authorList>
    </citation>
    <scope>NUCLEOTIDE SEQUENCE [LARGE SCALE GENOMIC DNA]</scope>
    <source>
        <strain evidence="8 9">AFS004017</strain>
    </source>
</reference>